<name>A0A397BQP6_APHAT</name>
<feature type="compositionally biased region" description="Polar residues" evidence="1">
    <location>
        <begin position="96"/>
        <end position="122"/>
    </location>
</feature>
<sequence>MAWLASSVAAVLAIVVPHSSAQVADDFCTSLQTCVAYGKLPCDRNIQHCPPCIYIDTKGQTLCYDQITGTKLCPFLNTTADCGGGETSSVPPLRNKTPSIHGDSTTLTPPRPHITSNSQTTVVREEEDPSSWNGLSIGLMVVVVVLVSALAVAVFKYTQYTKSSAAQHHHRTPSTPIRGVKNSCSSCSPPDYQDPSPFMRYPASPLPQLQLSSTMTTTMMTTPLVVAYFDTLNNTSSIASSRSVSLCHIMESPREDDNQTLIRPSGAF</sequence>
<feature type="chain" id="PRO_5017332590" evidence="3">
    <location>
        <begin position="22"/>
        <end position="268"/>
    </location>
</feature>
<evidence type="ECO:0000313" key="5">
    <source>
        <dbReference type="Proteomes" id="UP000266239"/>
    </source>
</evidence>
<accession>A0A397BQP6</accession>
<dbReference type="VEuPathDB" id="FungiDB:H257_17885"/>
<reference evidence="4 5" key="1">
    <citation type="submission" date="2018-08" db="EMBL/GenBank/DDBJ databases">
        <title>Aphanomyces genome sequencing and annotation.</title>
        <authorList>
            <person name="Minardi D."/>
            <person name="Oidtmann B."/>
            <person name="Van Der Giezen M."/>
            <person name="Studholme D.J."/>
        </authorList>
    </citation>
    <scope>NUCLEOTIDE SEQUENCE [LARGE SCALE GENOMIC DNA]</scope>
    <source>
        <strain evidence="4 5">Yx</strain>
    </source>
</reference>
<keyword evidence="2" id="KW-0472">Membrane</keyword>
<keyword evidence="2" id="KW-1133">Transmembrane helix</keyword>
<feature type="region of interest" description="Disordered" evidence="1">
    <location>
        <begin position="165"/>
        <end position="188"/>
    </location>
</feature>
<evidence type="ECO:0000256" key="1">
    <source>
        <dbReference type="SAM" id="MobiDB-lite"/>
    </source>
</evidence>
<comment type="caution">
    <text evidence="4">The sequence shown here is derived from an EMBL/GenBank/DDBJ whole genome shotgun (WGS) entry which is preliminary data.</text>
</comment>
<evidence type="ECO:0000256" key="2">
    <source>
        <dbReference type="SAM" id="Phobius"/>
    </source>
</evidence>
<protein>
    <submittedName>
        <fullName evidence="4">Uncharacterized protein</fullName>
    </submittedName>
</protein>
<organism evidence="4 5">
    <name type="scientific">Aphanomyces astaci</name>
    <name type="common">Crayfish plague agent</name>
    <dbReference type="NCBI Taxonomy" id="112090"/>
    <lineage>
        <taxon>Eukaryota</taxon>
        <taxon>Sar</taxon>
        <taxon>Stramenopiles</taxon>
        <taxon>Oomycota</taxon>
        <taxon>Saprolegniomycetes</taxon>
        <taxon>Saprolegniales</taxon>
        <taxon>Verrucalvaceae</taxon>
        <taxon>Aphanomyces</taxon>
    </lineage>
</organism>
<feature type="region of interest" description="Disordered" evidence="1">
    <location>
        <begin position="86"/>
        <end position="123"/>
    </location>
</feature>
<dbReference type="AlphaFoldDB" id="A0A397BQP6"/>
<evidence type="ECO:0000313" key="4">
    <source>
        <dbReference type="EMBL" id="RHY24202.1"/>
    </source>
</evidence>
<evidence type="ECO:0000256" key="3">
    <source>
        <dbReference type="SAM" id="SignalP"/>
    </source>
</evidence>
<proteinExistence type="predicted"/>
<dbReference type="EMBL" id="QUTA01003286">
    <property type="protein sequence ID" value="RHY24202.1"/>
    <property type="molecule type" value="Genomic_DNA"/>
</dbReference>
<feature type="transmembrane region" description="Helical" evidence="2">
    <location>
        <begin position="132"/>
        <end position="155"/>
    </location>
</feature>
<dbReference type="Proteomes" id="UP000266239">
    <property type="component" value="Unassembled WGS sequence"/>
</dbReference>
<gene>
    <name evidence="4" type="ORF">DYB25_007983</name>
</gene>
<keyword evidence="2" id="KW-0812">Transmembrane</keyword>
<keyword evidence="3" id="KW-0732">Signal</keyword>
<feature type="signal peptide" evidence="3">
    <location>
        <begin position="1"/>
        <end position="21"/>
    </location>
</feature>